<proteinExistence type="predicted"/>
<gene>
    <name evidence="2" type="ORF">ACFSB2_26460</name>
</gene>
<keyword evidence="1" id="KW-0472">Membrane</keyword>
<reference evidence="3" key="1">
    <citation type="journal article" date="2019" name="Int. J. Syst. Evol. Microbiol.">
        <title>The Global Catalogue of Microorganisms (GCM) 10K type strain sequencing project: providing services to taxonomists for standard genome sequencing and annotation.</title>
        <authorList>
            <consortium name="The Broad Institute Genomics Platform"/>
            <consortium name="The Broad Institute Genome Sequencing Center for Infectious Disease"/>
            <person name="Wu L."/>
            <person name="Ma J."/>
        </authorList>
    </citation>
    <scope>NUCLEOTIDE SEQUENCE [LARGE SCALE GENOMIC DNA]</scope>
    <source>
        <strain evidence="3">CGMCC 1.12286</strain>
    </source>
</reference>
<feature type="transmembrane region" description="Helical" evidence="1">
    <location>
        <begin position="7"/>
        <end position="28"/>
    </location>
</feature>
<name>A0ABW4JRV1_9BACL</name>
<dbReference type="EMBL" id="JBHUCX010000102">
    <property type="protein sequence ID" value="MFD1678215.1"/>
    <property type="molecule type" value="Genomic_DNA"/>
</dbReference>
<protein>
    <submittedName>
        <fullName evidence="2">Uncharacterized protein</fullName>
    </submittedName>
</protein>
<keyword evidence="3" id="KW-1185">Reference proteome</keyword>
<keyword evidence="1" id="KW-0812">Transmembrane</keyword>
<evidence type="ECO:0000313" key="2">
    <source>
        <dbReference type="EMBL" id="MFD1678215.1"/>
    </source>
</evidence>
<feature type="transmembrane region" description="Helical" evidence="1">
    <location>
        <begin position="75"/>
        <end position="95"/>
    </location>
</feature>
<sequence length="151" mass="17451">MSKGIRLWVIHVIAPGLAIIFYLLLTQVCWHSMGYNSAFCLIMWSFMYWVFPYWFSSLSSSVQSNKLKRMGTYCVYAVVIIGIVYFGSWIGVHASGYFDKYMKDPRIAGSGETRAIVPLVRLLQCVLAVVIYSVYYVRKRAKSEFIRFIPQ</sequence>
<organism evidence="2 3">
    <name type="scientific">Alicyclobacillus fodiniaquatilis</name>
    <dbReference type="NCBI Taxonomy" id="1661150"/>
    <lineage>
        <taxon>Bacteria</taxon>
        <taxon>Bacillati</taxon>
        <taxon>Bacillota</taxon>
        <taxon>Bacilli</taxon>
        <taxon>Bacillales</taxon>
        <taxon>Alicyclobacillaceae</taxon>
        <taxon>Alicyclobacillus</taxon>
    </lineage>
</organism>
<feature type="transmembrane region" description="Helical" evidence="1">
    <location>
        <begin position="34"/>
        <end position="55"/>
    </location>
</feature>
<dbReference type="RefSeq" id="WP_377946246.1">
    <property type="nucleotide sequence ID" value="NZ_JBHUCX010000102.1"/>
</dbReference>
<dbReference type="Proteomes" id="UP001597079">
    <property type="component" value="Unassembled WGS sequence"/>
</dbReference>
<evidence type="ECO:0000313" key="3">
    <source>
        <dbReference type="Proteomes" id="UP001597079"/>
    </source>
</evidence>
<feature type="transmembrane region" description="Helical" evidence="1">
    <location>
        <begin position="115"/>
        <end position="137"/>
    </location>
</feature>
<evidence type="ECO:0000256" key="1">
    <source>
        <dbReference type="SAM" id="Phobius"/>
    </source>
</evidence>
<keyword evidence="1" id="KW-1133">Transmembrane helix</keyword>
<accession>A0ABW4JRV1</accession>
<comment type="caution">
    <text evidence="2">The sequence shown here is derived from an EMBL/GenBank/DDBJ whole genome shotgun (WGS) entry which is preliminary data.</text>
</comment>